<dbReference type="AlphaFoldDB" id="A0A076EYU6"/>
<dbReference type="Proteomes" id="UP000028488">
    <property type="component" value="Plasmid pPDG3"/>
</dbReference>
<accession>A0A076EYU6</accession>
<keyword evidence="9" id="KW-0614">Plasmid</keyword>
<keyword evidence="3" id="KW-0476">Mercury</keyword>
<dbReference type="RefSeq" id="WP_128643813.1">
    <property type="nucleotide sequence ID" value="NZ_CP008950.1"/>
</dbReference>
<dbReference type="SMART" id="SM00422">
    <property type="entry name" value="HTH_MERR"/>
    <property type="match status" value="1"/>
</dbReference>
<dbReference type="GO" id="GO:0046689">
    <property type="term" value="P:response to mercury ion"/>
    <property type="evidence" value="ECO:0007669"/>
    <property type="project" value="UniProtKB-KW"/>
</dbReference>
<comment type="function">
    <text evidence="7">Mediates the mercuric-dependent induction of mercury resistance operon. In the absence of mercury MerR represses transcription by binding tightly to the mer operator region; when mercury is present the dimeric complex binds a single ion and becomes a potent transcriptional activator, while remaining bound to the mer site.</text>
</comment>
<dbReference type="GO" id="GO:0045340">
    <property type="term" value="F:mercury ion binding"/>
    <property type="evidence" value="ECO:0007669"/>
    <property type="project" value="InterPro"/>
</dbReference>
<dbReference type="EMBL" id="CP008950">
    <property type="protein sequence ID" value="AII11155.1"/>
    <property type="molecule type" value="Genomic_DNA"/>
</dbReference>
<evidence type="ECO:0000256" key="6">
    <source>
        <dbReference type="ARBA" id="ARBA00023163"/>
    </source>
</evidence>
<dbReference type="InterPro" id="IPR011794">
    <property type="entry name" value="MerR"/>
</dbReference>
<dbReference type="SUPFAM" id="SSF46955">
    <property type="entry name" value="Putative DNA-binding domain"/>
    <property type="match status" value="1"/>
</dbReference>
<dbReference type="Pfam" id="PF13411">
    <property type="entry name" value="MerR_1"/>
    <property type="match status" value="1"/>
</dbReference>
<gene>
    <name evidence="9" type="ORF">EP51_44715</name>
</gene>
<dbReference type="CDD" id="cd04783">
    <property type="entry name" value="HTH_MerR1"/>
    <property type="match status" value="1"/>
</dbReference>
<evidence type="ECO:0000256" key="5">
    <source>
        <dbReference type="ARBA" id="ARBA00023125"/>
    </source>
</evidence>
<dbReference type="PANTHER" id="PTHR30204">
    <property type="entry name" value="REDOX-CYCLING DRUG-SENSING TRANSCRIPTIONAL ACTIVATOR SOXR"/>
    <property type="match status" value="1"/>
</dbReference>
<evidence type="ECO:0000256" key="3">
    <source>
        <dbReference type="ARBA" id="ARBA00022914"/>
    </source>
</evidence>
<feature type="domain" description="HTH merR-type" evidence="8">
    <location>
        <begin position="1"/>
        <end position="69"/>
    </location>
</feature>
<protein>
    <recommendedName>
        <fullName evidence="1">Mercuric resistance operon regulatory protein</fullName>
    </recommendedName>
</protein>
<evidence type="ECO:0000259" key="8">
    <source>
        <dbReference type="PROSITE" id="PS50937"/>
    </source>
</evidence>
<dbReference type="InterPro" id="IPR000551">
    <property type="entry name" value="MerR-type_HTH_dom"/>
</dbReference>
<dbReference type="GO" id="GO:0003677">
    <property type="term" value="F:DNA binding"/>
    <property type="evidence" value="ECO:0007669"/>
    <property type="project" value="UniProtKB-KW"/>
</dbReference>
<reference evidence="9 10" key="1">
    <citation type="submission" date="2014-07" db="EMBL/GenBank/DDBJ databases">
        <title>Genome Sequence of Rhodococcus opacus Strain R7, a Biodegrader of Mono- and Polycyclic Aromatic Hydrocarbons.</title>
        <authorList>
            <person name="Di Gennaro P."/>
            <person name="Zampolli J."/>
            <person name="Presti I."/>
            <person name="Cappelletti M."/>
            <person name="D'Ursi P."/>
            <person name="Orro A."/>
            <person name="Mezzelani A."/>
            <person name="Milanesi L."/>
        </authorList>
    </citation>
    <scope>NUCLEOTIDE SEQUENCE [LARGE SCALE GENOMIC DNA]</scope>
    <source>
        <strain evidence="9 10">R7</strain>
        <plasmid evidence="9">pPDG3</plasmid>
    </source>
</reference>
<evidence type="ECO:0000313" key="10">
    <source>
        <dbReference type="Proteomes" id="UP000028488"/>
    </source>
</evidence>
<dbReference type="GO" id="GO:0003700">
    <property type="term" value="F:DNA-binding transcription factor activity"/>
    <property type="evidence" value="ECO:0007669"/>
    <property type="project" value="InterPro"/>
</dbReference>
<sequence length="135" mass="15092">MRSSELAARAGVNVQTLRYYERRGLLAKPPRSPSGYRAYPSEAVEIVRFVKRAQEHGFTLDEIDELLHLAGGGPDDCDTARMLAQTKIAEFAGRIHDLQRMQDSLTELVATCSLPRPDRRCPILQTLHTEGRDGS</sequence>
<keyword evidence="6" id="KW-0804">Transcription</keyword>
<name>A0A076EYU6_RHOOP</name>
<dbReference type="InterPro" id="IPR047057">
    <property type="entry name" value="MerR_fam"/>
</dbReference>
<evidence type="ECO:0000256" key="1">
    <source>
        <dbReference type="ARBA" id="ARBA00017146"/>
    </source>
</evidence>
<dbReference type="PROSITE" id="PS00552">
    <property type="entry name" value="HTH_MERR_1"/>
    <property type="match status" value="1"/>
</dbReference>
<dbReference type="Gene3D" id="1.10.1660.10">
    <property type="match status" value="1"/>
</dbReference>
<geneLocation type="plasmid" evidence="9 10">
    <name>pPDG3</name>
</geneLocation>
<keyword evidence="5" id="KW-0238">DNA-binding</keyword>
<dbReference type="PROSITE" id="PS50937">
    <property type="entry name" value="HTH_MERR_2"/>
    <property type="match status" value="1"/>
</dbReference>
<keyword evidence="4" id="KW-0805">Transcription regulation</keyword>
<evidence type="ECO:0000256" key="4">
    <source>
        <dbReference type="ARBA" id="ARBA00023015"/>
    </source>
</evidence>
<dbReference type="InterPro" id="IPR009061">
    <property type="entry name" value="DNA-bd_dom_put_sf"/>
</dbReference>
<organism evidence="9 10">
    <name type="scientific">Rhodococcus opacus</name>
    <name type="common">Nocardia opaca</name>
    <dbReference type="NCBI Taxonomy" id="37919"/>
    <lineage>
        <taxon>Bacteria</taxon>
        <taxon>Bacillati</taxon>
        <taxon>Actinomycetota</taxon>
        <taxon>Actinomycetes</taxon>
        <taxon>Mycobacteriales</taxon>
        <taxon>Nocardiaceae</taxon>
        <taxon>Rhodococcus</taxon>
    </lineage>
</organism>
<dbReference type="PANTHER" id="PTHR30204:SF94">
    <property type="entry name" value="HEAVY METAL-DEPENDENT TRANSCRIPTIONAL REGULATOR HI_0293-RELATED"/>
    <property type="match status" value="1"/>
</dbReference>
<evidence type="ECO:0000256" key="7">
    <source>
        <dbReference type="ARBA" id="ARBA00024874"/>
    </source>
</evidence>
<evidence type="ECO:0000256" key="2">
    <source>
        <dbReference type="ARBA" id="ARBA00022466"/>
    </source>
</evidence>
<evidence type="ECO:0000313" key="9">
    <source>
        <dbReference type="EMBL" id="AII11155.1"/>
    </source>
</evidence>
<dbReference type="PRINTS" id="PR00040">
    <property type="entry name" value="HTHMERR"/>
</dbReference>
<proteinExistence type="predicted"/>
<keyword evidence="2" id="KW-0475">Mercuric resistance</keyword>